<keyword evidence="3" id="KW-1185">Reference proteome</keyword>
<evidence type="ECO:0000313" key="3">
    <source>
        <dbReference type="Proteomes" id="UP000185944"/>
    </source>
</evidence>
<evidence type="ECO:0000259" key="1">
    <source>
        <dbReference type="Pfam" id="PF01755"/>
    </source>
</evidence>
<sequence length="325" mass="37402">MFLISQILSSEISCLCLYRFGAEYILMDMEYQPPTAACIKPPRLLFLFALLCMHCMFTLSDVTNRSFDIVYISLDRHLHRATRLENMLLYKNCSFWGFNAVDGEELLKNTKSINDYTDGIRILPTDGSIRHRITKENAGMAGRHLSHLIILQGIASSDSDRPILILEDDIDLDVDFVEKIEKVLVDRELNRKWELIMLGAMFEKYWLYHPCPDLAGGIYQGCLHAYLVNGAKTAKQLVKILDTGNIPGAHIDTSIAELAKSNPGFRIYCFKTMIAVQRRDLFESTITPVVYEFFFTEIQRFLPQPEYLRRLYNSLDNRVTYASLI</sequence>
<feature type="domain" description="Glycosyl transferase family 25" evidence="1">
    <location>
        <begin position="72"/>
        <end position="198"/>
    </location>
</feature>
<organism evidence="2 3">
    <name type="scientific">Nematocida displodere</name>
    <dbReference type="NCBI Taxonomy" id="1805483"/>
    <lineage>
        <taxon>Eukaryota</taxon>
        <taxon>Fungi</taxon>
        <taxon>Fungi incertae sedis</taxon>
        <taxon>Microsporidia</taxon>
        <taxon>Nematocida</taxon>
    </lineage>
</organism>
<dbReference type="GeneID" id="93648590"/>
<dbReference type="Pfam" id="PF01755">
    <property type="entry name" value="Glyco_transf_25"/>
    <property type="match status" value="1"/>
</dbReference>
<dbReference type="AlphaFoldDB" id="A0A177EKP4"/>
<reference evidence="2 3" key="1">
    <citation type="submission" date="2016-02" db="EMBL/GenBank/DDBJ databases">
        <title>Discovery of a natural microsporidian pathogen with a broad tissue tropism in Caenorhabditis elegans.</title>
        <authorList>
            <person name="Luallen R.J."/>
            <person name="Reinke A.W."/>
            <person name="Tong L."/>
            <person name="Botts M.R."/>
            <person name="Felix M.-A."/>
            <person name="Troemel E.R."/>
        </authorList>
    </citation>
    <scope>NUCLEOTIDE SEQUENCE [LARGE SCALE GENOMIC DNA]</scope>
    <source>
        <strain evidence="2 3">JUm2807</strain>
    </source>
</reference>
<evidence type="ECO:0000313" key="2">
    <source>
        <dbReference type="EMBL" id="OAG32517.1"/>
    </source>
</evidence>
<proteinExistence type="predicted"/>
<name>A0A177EKP4_9MICR</name>
<dbReference type="RefSeq" id="XP_067545774.1">
    <property type="nucleotide sequence ID" value="XM_067689658.1"/>
</dbReference>
<protein>
    <recommendedName>
        <fullName evidence="1">Glycosyl transferase family 25 domain-containing protein</fullName>
    </recommendedName>
</protein>
<dbReference type="VEuPathDB" id="MicrosporidiaDB:NEDG_02240"/>
<dbReference type="EMBL" id="LTDL01000004">
    <property type="protein sequence ID" value="OAG32517.1"/>
    <property type="molecule type" value="Genomic_DNA"/>
</dbReference>
<gene>
    <name evidence="2" type="ORF">NEDG_02240</name>
</gene>
<accession>A0A177EKP4</accession>
<dbReference type="InterPro" id="IPR002654">
    <property type="entry name" value="Glyco_trans_25"/>
</dbReference>
<comment type="caution">
    <text evidence="2">The sequence shown here is derived from an EMBL/GenBank/DDBJ whole genome shotgun (WGS) entry which is preliminary data.</text>
</comment>
<dbReference type="Proteomes" id="UP000185944">
    <property type="component" value="Unassembled WGS sequence"/>
</dbReference>